<feature type="transmembrane region" description="Helical" evidence="1">
    <location>
        <begin position="228"/>
        <end position="246"/>
    </location>
</feature>
<evidence type="ECO:0000259" key="2">
    <source>
        <dbReference type="Pfam" id="PF02932"/>
    </source>
</evidence>
<dbReference type="Gene3D" id="1.20.58.390">
    <property type="entry name" value="Neurotransmitter-gated ion-channel transmembrane domain"/>
    <property type="match status" value="1"/>
</dbReference>
<dbReference type="InterPro" id="IPR038050">
    <property type="entry name" value="Neuro_actylchol_rec"/>
</dbReference>
<dbReference type="GO" id="GO:0005230">
    <property type="term" value="F:extracellular ligand-gated monoatomic ion channel activity"/>
    <property type="evidence" value="ECO:0007669"/>
    <property type="project" value="UniProtKB-ARBA"/>
</dbReference>
<dbReference type="PRINTS" id="PR00253">
    <property type="entry name" value="GABAARECEPTR"/>
</dbReference>
<comment type="caution">
    <text evidence="3">The sequence shown here is derived from an EMBL/GenBank/DDBJ whole genome shotgun (WGS) entry which is preliminary data.</text>
</comment>
<dbReference type="GO" id="GO:0004888">
    <property type="term" value="F:transmembrane signaling receptor activity"/>
    <property type="evidence" value="ECO:0007669"/>
    <property type="project" value="InterPro"/>
</dbReference>
<organism evidence="3 4">
    <name type="scientific">Halocaridina rubra</name>
    <name type="common">Hawaiian red shrimp</name>
    <dbReference type="NCBI Taxonomy" id="373956"/>
    <lineage>
        <taxon>Eukaryota</taxon>
        <taxon>Metazoa</taxon>
        <taxon>Ecdysozoa</taxon>
        <taxon>Arthropoda</taxon>
        <taxon>Crustacea</taxon>
        <taxon>Multicrustacea</taxon>
        <taxon>Malacostraca</taxon>
        <taxon>Eumalacostraca</taxon>
        <taxon>Eucarida</taxon>
        <taxon>Decapoda</taxon>
        <taxon>Pleocyemata</taxon>
        <taxon>Caridea</taxon>
        <taxon>Atyoidea</taxon>
        <taxon>Atyidae</taxon>
        <taxon>Halocaridina</taxon>
    </lineage>
</organism>
<evidence type="ECO:0000256" key="1">
    <source>
        <dbReference type="SAM" id="Phobius"/>
    </source>
</evidence>
<reference evidence="3 4" key="1">
    <citation type="submission" date="2023-11" db="EMBL/GenBank/DDBJ databases">
        <title>Halocaridina rubra genome assembly.</title>
        <authorList>
            <person name="Smith C."/>
        </authorList>
    </citation>
    <scope>NUCLEOTIDE SEQUENCE [LARGE SCALE GENOMIC DNA]</scope>
    <source>
        <strain evidence="3">EP-1</strain>
        <tissue evidence="3">Whole</tissue>
    </source>
</reference>
<dbReference type="GO" id="GO:0016020">
    <property type="term" value="C:membrane"/>
    <property type="evidence" value="ECO:0007669"/>
    <property type="project" value="InterPro"/>
</dbReference>
<gene>
    <name evidence="3" type="ORF">SK128_001825</name>
</gene>
<name>A0AAN9A799_HALRR</name>
<dbReference type="GO" id="GO:0099095">
    <property type="term" value="F:ligand-gated monoatomic anion channel activity"/>
    <property type="evidence" value="ECO:0007669"/>
    <property type="project" value="UniProtKB-ARBA"/>
</dbReference>
<dbReference type="GO" id="GO:0005254">
    <property type="term" value="F:chloride channel activity"/>
    <property type="evidence" value="ECO:0007669"/>
    <property type="project" value="UniProtKB-ARBA"/>
</dbReference>
<proteinExistence type="predicted"/>
<evidence type="ECO:0000313" key="3">
    <source>
        <dbReference type="EMBL" id="KAK7074815.1"/>
    </source>
</evidence>
<keyword evidence="1" id="KW-0472">Membrane</keyword>
<dbReference type="AlphaFoldDB" id="A0AAN9A799"/>
<dbReference type="Pfam" id="PF02932">
    <property type="entry name" value="Neur_chan_memb"/>
    <property type="match status" value="1"/>
</dbReference>
<evidence type="ECO:0000313" key="4">
    <source>
        <dbReference type="Proteomes" id="UP001381693"/>
    </source>
</evidence>
<feature type="transmembrane region" description="Helical" evidence="1">
    <location>
        <begin position="189"/>
        <end position="208"/>
    </location>
</feature>
<keyword evidence="1" id="KW-0812">Transmembrane</keyword>
<dbReference type="EMBL" id="JAXCGZ010011449">
    <property type="protein sequence ID" value="KAK7074815.1"/>
    <property type="molecule type" value="Genomic_DNA"/>
</dbReference>
<accession>A0AAN9A799</accession>
<dbReference type="InterPro" id="IPR006028">
    <property type="entry name" value="GABAA/Glycine_rcpt"/>
</dbReference>
<dbReference type="InterPro" id="IPR006029">
    <property type="entry name" value="Neurotrans-gated_channel_TM"/>
</dbReference>
<keyword evidence="1" id="KW-1133">Transmembrane helix</keyword>
<keyword evidence="4" id="KW-1185">Reference proteome</keyword>
<protein>
    <recommendedName>
        <fullName evidence="2">Neurotransmitter-gated ion-channel transmembrane domain-containing protein</fullName>
    </recommendedName>
</protein>
<dbReference type="Proteomes" id="UP001381693">
    <property type="component" value="Unassembled WGS sequence"/>
</dbReference>
<feature type="transmembrane region" description="Helical" evidence="1">
    <location>
        <begin position="162"/>
        <end position="182"/>
    </location>
</feature>
<dbReference type="SUPFAM" id="SSF90112">
    <property type="entry name" value="Neurotransmitter-gated ion-channel transmembrane pore"/>
    <property type="match status" value="1"/>
</dbReference>
<dbReference type="PANTHER" id="PTHR18945">
    <property type="entry name" value="NEUROTRANSMITTER GATED ION CHANNEL"/>
    <property type="match status" value="1"/>
</dbReference>
<sequence length="271" mass="30894">MDLTISKEMLGTGLYYGDSAHCNFCTMDLTISKEMDTGLYCGDTPHCNFWTMDLTISKEMLGTGLYCGDTPHCNFYTMDLTISKAMLGTDLYCGDTPHCNFYTMDLNWFMLFPITYALFNASVVYSGPANLPKYVVKNFEVIRSEESGYAVLQVTFELERRYSLLVLMIFFPTILLDVITIITSFVSSAAFEVRTTMSLTTLLVMYTLYDQVDNSLPETAYIKMVDVWFFFCIFFIFAMVVIHIAVNRMPREDEVVIVAPSKQLATTDDSW</sequence>
<feature type="transmembrane region" description="Helical" evidence="1">
    <location>
        <begin position="106"/>
        <end position="125"/>
    </location>
</feature>
<feature type="domain" description="Neurotransmitter-gated ion-channel transmembrane" evidence="2">
    <location>
        <begin position="170"/>
        <end position="249"/>
    </location>
</feature>
<dbReference type="InterPro" id="IPR006201">
    <property type="entry name" value="Neur_channel"/>
</dbReference>
<dbReference type="InterPro" id="IPR036719">
    <property type="entry name" value="Neuro-gated_channel_TM_sf"/>
</dbReference>